<evidence type="ECO:0000256" key="4">
    <source>
        <dbReference type="ARBA" id="ARBA00022963"/>
    </source>
</evidence>
<dbReference type="InterPro" id="IPR045605">
    <property type="entry name" value="KshA-like_C"/>
</dbReference>
<keyword evidence="8" id="KW-0443">Lipid metabolism</keyword>
<evidence type="ECO:0000313" key="13">
    <source>
        <dbReference type="Proteomes" id="UP000554965"/>
    </source>
</evidence>
<evidence type="ECO:0000256" key="8">
    <source>
        <dbReference type="ARBA" id="ARBA00023221"/>
    </source>
</evidence>
<dbReference type="AlphaFoldDB" id="A0A7Z7N9U1"/>
<keyword evidence="3" id="KW-0479">Metal-binding</keyword>
<dbReference type="PANTHER" id="PTHR21266:SF60">
    <property type="entry name" value="3-KETOSTEROID-9-ALPHA-MONOOXYGENASE, OXYGENASE COMPONENT"/>
    <property type="match status" value="1"/>
</dbReference>
<keyword evidence="13" id="KW-1185">Reference proteome</keyword>
<dbReference type="SUPFAM" id="SSF50022">
    <property type="entry name" value="ISP domain"/>
    <property type="match status" value="1"/>
</dbReference>
<organism evidence="12 13">
    <name type="scientific">Mycobacterium simulans</name>
    <dbReference type="NCBI Taxonomy" id="627089"/>
    <lineage>
        <taxon>Bacteria</taxon>
        <taxon>Bacillati</taxon>
        <taxon>Actinomycetota</taxon>
        <taxon>Actinomycetes</taxon>
        <taxon>Mycobacteriales</taxon>
        <taxon>Mycobacteriaceae</taxon>
        <taxon>Mycobacterium</taxon>
    </lineage>
</organism>
<dbReference type="GO" id="GO:0051537">
    <property type="term" value="F:2 iron, 2 sulfur cluster binding"/>
    <property type="evidence" value="ECO:0007669"/>
    <property type="project" value="UniProtKB-KW"/>
</dbReference>
<keyword evidence="4" id="KW-0442">Lipid degradation</keyword>
<name>A0A7Z7N9U1_9MYCO</name>
<evidence type="ECO:0000256" key="2">
    <source>
        <dbReference type="ARBA" id="ARBA00022714"/>
    </source>
</evidence>
<dbReference type="Pfam" id="PF00355">
    <property type="entry name" value="Rieske"/>
    <property type="match status" value="1"/>
</dbReference>
<dbReference type="GO" id="GO:0016042">
    <property type="term" value="P:lipid catabolic process"/>
    <property type="evidence" value="ECO:0007669"/>
    <property type="project" value="UniProtKB-KW"/>
</dbReference>
<evidence type="ECO:0000256" key="7">
    <source>
        <dbReference type="ARBA" id="ARBA00023014"/>
    </source>
</evidence>
<protein>
    <recommendedName>
        <fullName evidence="9">Rieske-type oxygenase</fullName>
    </recommendedName>
</protein>
<dbReference type="Gene3D" id="2.102.10.10">
    <property type="entry name" value="Rieske [2Fe-2S] iron-sulphur domain"/>
    <property type="match status" value="1"/>
</dbReference>
<evidence type="ECO:0000313" key="12">
    <source>
        <dbReference type="EMBL" id="SOJ55037.1"/>
    </source>
</evidence>
<dbReference type="InterPro" id="IPR017941">
    <property type="entry name" value="Rieske_2Fe-2S"/>
</dbReference>
<evidence type="ECO:0000256" key="6">
    <source>
        <dbReference type="ARBA" id="ARBA00023004"/>
    </source>
</evidence>
<dbReference type="Pfam" id="PF19298">
    <property type="entry name" value="KshA_C"/>
    <property type="match status" value="1"/>
</dbReference>
<dbReference type="GO" id="GO:0004497">
    <property type="term" value="F:monooxygenase activity"/>
    <property type="evidence" value="ECO:0007669"/>
    <property type="project" value="UniProtKB-KW"/>
</dbReference>
<proteinExistence type="predicted"/>
<comment type="subunit">
    <text evidence="10">Homotrimer. The two-component system 3-ketosteroid-9-alpha-monooxygenase is composed of an oxygenase component KshA and a reductase component KshB.</text>
</comment>
<dbReference type="InterPro" id="IPR036922">
    <property type="entry name" value="Rieske_2Fe-2S_sf"/>
</dbReference>
<keyword evidence="6" id="KW-0408">Iron</keyword>
<sequence length="405" mass="45647">MTYEGGRLILISGTSHLHRADRGLNVGMESQSDAGQVRFIEAQTAPTRFARGWHCLGLIRDFDDGNPHAVNAFGQKLVVFRGGDGTINVLDSYCRHMGGDLSNGEVKGDAIACPFHDWRWGGDGRCKQVPYAKRTPRLARTVTWTTLEQDGMLFVWNDPEHNQPVPEVTIPRIEGATSDDWTDWHWYTTVVNTNCREIIDNVVDMAHFYYIHGSLPTHFKNIFEGHMATQYMNSAGRPDLGGTEGARMLGTTSVASYWGPSFMIDDLTYHYEHADHHTVLINCHYPIDANSFVLQYGIIVKKSADLPDDLAMETAIALGDFVKLGFEQDVAIWRNKARIDNPLLVEEDGPVYQLRRWYQQFYVDVADVQPDMVDRFEFELDTTRPYAAWLKEVEANIAAGAGSVP</sequence>
<evidence type="ECO:0000256" key="9">
    <source>
        <dbReference type="ARBA" id="ARBA00030944"/>
    </source>
</evidence>
<dbReference type="GO" id="GO:0046872">
    <property type="term" value="F:metal ion binding"/>
    <property type="evidence" value="ECO:0007669"/>
    <property type="project" value="UniProtKB-KW"/>
</dbReference>
<dbReference type="PANTHER" id="PTHR21266">
    <property type="entry name" value="IRON-SULFUR DOMAIN CONTAINING PROTEIN"/>
    <property type="match status" value="1"/>
</dbReference>
<dbReference type="EMBL" id="OCTY01000002">
    <property type="protein sequence ID" value="SOJ55037.1"/>
    <property type="molecule type" value="Genomic_DNA"/>
</dbReference>
<feature type="domain" description="Rieske" evidence="11">
    <location>
        <begin position="53"/>
        <end position="155"/>
    </location>
</feature>
<dbReference type="GO" id="GO:0016705">
    <property type="term" value="F:oxidoreductase activity, acting on paired donors, with incorporation or reduction of molecular oxygen"/>
    <property type="evidence" value="ECO:0007669"/>
    <property type="project" value="UniProtKB-ARBA"/>
</dbReference>
<comment type="cofactor">
    <cofactor evidence="1">
        <name>Fe cation</name>
        <dbReference type="ChEBI" id="CHEBI:24875"/>
    </cofactor>
</comment>
<dbReference type="Gene3D" id="3.90.380.10">
    <property type="entry name" value="Naphthalene 1,2-dioxygenase Alpha Subunit, Chain A, domain 1"/>
    <property type="match status" value="1"/>
</dbReference>
<keyword evidence="12" id="KW-0503">Monooxygenase</keyword>
<comment type="caution">
    <text evidence="12">The sequence shown here is derived from an EMBL/GenBank/DDBJ whole genome shotgun (WGS) entry which is preliminary data.</text>
</comment>
<reference evidence="12 13" key="1">
    <citation type="submission" date="2017-10" db="EMBL/GenBank/DDBJ databases">
        <authorList>
            <consortium name="Urmite Genomes"/>
        </authorList>
    </citation>
    <scope>NUCLEOTIDE SEQUENCE [LARGE SCALE GENOMIC DNA]</scope>
    <source>
        <strain evidence="12 13">FB-527</strain>
    </source>
</reference>
<dbReference type="PROSITE" id="PS51296">
    <property type="entry name" value="RIESKE"/>
    <property type="match status" value="1"/>
</dbReference>
<evidence type="ECO:0000256" key="10">
    <source>
        <dbReference type="ARBA" id="ARBA00046982"/>
    </source>
</evidence>
<keyword evidence="2" id="KW-0001">2Fe-2S</keyword>
<keyword evidence="5 12" id="KW-0560">Oxidoreductase</keyword>
<gene>
    <name evidence="12" type="primary">kshA_1</name>
    <name evidence="12" type="ORF">MSIMFB_02527</name>
</gene>
<evidence type="ECO:0000259" key="11">
    <source>
        <dbReference type="PROSITE" id="PS51296"/>
    </source>
</evidence>
<evidence type="ECO:0000256" key="3">
    <source>
        <dbReference type="ARBA" id="ARBA00022723"/>
    </source>
</evidence>
<keyword evidence="7" id="KW-0411">Iron-sulfur</keyword>
<dbReference type="GO" id="GO:0008203">
    <property type="term" value="P:cholesterol metabolic process"/>
    <property type="evidence" value="ECO:0007669"/>
    <property type="project" value="InterPro"/>
</dbReference>
<dbReference type="SUPFAM" id="SSF55961">
    <property type="entry name" value="Bet v1-like"/>
    <property type="match status" value="1"/>
</dbReference>
<evidence type="ECO:0000256" key="5">
    <source>
        <dbReference type="ARBA" id="ARBA00023002"/>
    </source>
</evidence>
<evidence type="ECO:0000256" key="1">
    <source>
        <dbReference type="ARBA" id="ARBA00001962"/>
    </source>
</evidence>
<dbReference type="InterPro" id="IPR050584">
    <property type="entry name" value="Cholesterol_7-desaturase"/>
</dbReference>
<keyword evidence="8" id="KW-0753">Steroid metabolism</keyword>
<dbReference type="Proteomes" id="UP000554965">
    <property type="component" value="Unassembled WGS sequence"/>
</dbReference>
<accession>A0A7Z7N9U1</accession>